<name>A0A8S3G4Y1_9BILA</name>
<dbReference type="EMBL" id="CAJOBI010286727">
    <property type="protein sequence ID" value="CAF5155134.1"/>
    <property type="molecule type" value="Genomic_DNA"/>
</dbReference>
<dbReference type="PROSITE" id="PS50068">
    <property type="entry name" value="LDLRA_2"/>
    <property type="match status" value="1"/>
</dbReference>
<comment type="caution">
    <text evidence="8">The sequence shown here is derived from an EMBL/GenBank/DDBJ whole genome shotgun (WGS) entry which is preliminary data.</text>
</comment>
<dbReference type="PANTHER" id="PTHR24270">
    <property type="entry name" value="LOW-DENSITY LIPOPROTEIN RECEPTOR-RELATED"/>
    <property type="match status" value="1"/>
</dbReference>
<dbReference type="GO" id="GO:0005886">
    <property type="term" value="C:plasma membrane"/>
    <property type="evidence" value="ECO:0007669"/>
    <property type="project" value="TreeGrafter"/>
</dbReference>
<proteinExistence type="predicted"/>
<feature type="non-terminal residue" evidence="8">
    <location>
        <position position="461"/>
    </location>
</feature>
<dbReference type="Proteomes" id="UP000676336">
    <property type="component" value="Unassembled WGS sequence"/>
</dbReference>
<evidence type="ECO:0000313" key="9">
    <source>
        <dbReference type="Proteomes" id="UP000676336"/>
    </source>
</evidence>
<dbReference type="InterPro" id="IPR002172">
    <property type="entry name" value="LDrepeatLR_classA_rpt"/>
</dbReference>
<organism evidence="8 9">
    <name type="scientific">Rotaria magnacalcarata</name>
    <dbReference type="NCBI Taxonomy" id="392030"/>
    <lineage>
        <taxon>Eukaryota</taxon>
        <taxon>Metazoa</taxon>
        <taxon>Spiralia</taxon>
        <taxon>Gnathifera</taxon>
        <taxon>Rotifera</taxon>
        <taxon>Eurotatoria</taxon>
        <taxon>Bdelloidea</taxon>
        <taxon>Philodinida</taxon>
        <taxon>Philodinidae</taxon>
        <taxon>Rotaria</taxon>
    </lineage>
</organism>
<dbReference type="AlphaFoldDB" id="A0A8S3G4Y1"/>
<dbReference type="CDD" id="cd00112">
    <property type="entry name" value="LDLa"/>
    <property type="match status" value="1"/>
</dbReference>
<comment type="caution">
    <text evidence="7">Lacks conserved residue(s) required for the propagation of feature annotation.</text>
</comment>
<evidence type="ECO:0000256" key="2">
    <source>
        <dbReference type="ARBA" id="ARBA00022692"/>
    </source>
</evidence>
<dbReference type="InterPro" id="IPR050685">
    <property type="entry name" value="LDLR"/>
</dbReference>
<dbReference type="GO" id="GO:0016192">
    <property type="term" value="P:vesicle-mediated transport"/>
    <property type="evidence" value="ECO:0007669"/>
    <property type="project" value="UniProtKB-ARBA"/>
</dbReference>
<dbReference type="InterPro" id="IPR036055">
    <property type="entry name" value="LDL_receptor-like_sf"/>
</dbReference>
<evidence type="ECO:0000256" key="5">
    <source>
        <dbReference type="ARBA" id="ARBA00023136"/>
    </source>
</evidence>
<accession>A0A8S3G4Y1</accession>
<keyword evidence="5" id="KW-0472">Membrane</keyword>
<dbReference type="SMART" id="SM00192">
    <property type="entry name" value="LDLa"/>
    <property type="match status" value="2"/>
</dbReference>
<sequence>MYIVLCQWVTTTCHLNLYDTDRTFEHQSLQYNCLNYYVYREKIAYQELLDVTNEIIPYCFRPENMDDKLFIEVSVNVNSRNVSFEELRLENITSQQLLLWSIPIYIAEQYQLYLNEPTLSLNEYFYNCTEPWFGLKCQYSFEFNESMFFDKIVDNAFLTRKSYVESAEIAVQVPCYVLLNCHRYGQIWCLDWREVCNGNIDCFDDGADEEYCFDMEINECEDNEYRCQNGLCISEQLWEDGEGDVDCLDRSDEVDSVRYLDTCFRDPTFHCEEHACSSKLNLESFPCGDGRCVAKFDQCHNGRHELLINFMATKGHLTDECWIAMICKTKLSRQVNGTWCESLLINNSIDEFFQQCDSIIQFPTIPLYYGHVYFFYEKSRSQEDLDETFVPTYICYDQQLHDFIEPILAPEKLGCTDDHKQYWNFDYVPNRWALITIWIEHYFRSSLVLHTIINKTINYTN</sequence>
<keyword evidence="2" id="KW-0812">Transmembrane</keyword>
<keyword evidence="6 7" id="KW-1015">Disulfide bond</keyword>
<gene>
    <name evidence="8" type="ORF">SMN809_LOCUS64157</name>
</gene>
<protein>
    <submittedName>
        <fullName evidence="8">Uncharacterized protein</fullName>
    </submittedName>
</protein>
<keyword evidence="3" id="KW-0677">Repeat</keyword>
<keyword evidence="4" id="KW-1133">Transmembrane helix</keyword>
<evidence type="ECO:0000256" key="4">
    <source>
        <dbReference type="ARBA" id="ARBA00022989"/>
    </source>
</evidence>
<evidence type="ECO:0000256" key="7">
    <source>
        <dbReference type="PROSITE-ProRule" id="PRU00124"/>
    </source>
</evidence>
<reference evidence="8" key="1">
    <citation type="submission" date="2021-02" db="EMBL/GenBank/DDBJ databases">
        <authorList>
            <person name="Nowell W R."/>
        </authorList>
    </citation>
    <scope>NUCLEOTIDE SEQUENCE</scope>
</reference>
<dbReference type="Gene3D" id="4.10.400.10">
    <property type="entry name" value="Low-density Lipoprotein Receptor"/>
    <property type="match status" value="1"/>
</dbReference>
<evidence type="ECO:0000256" key="1">
    <source>
        <dbReference type="ARBA" id="ARBA00004167"/>
    </source>
</evidence>
<dbReference type="SUPFAM" id="SSF57424">
    <property type="entry name" value="LDL receptor-like module"/>
    <property type="match status" value="1"/>
</dbReference>
<dbReference type="PANTHER" id="PTHR24270:SF62">
    <property type="entry name" value="LOW-DENSITY LIPOPROTEIN RECEPTOR-RELATED PROTEIN 2"/>
    <property type="match status" value="1"/>
</dbReference>
<evidence type="ECO:0000256" key="6">
    <source>
        <dbReference type="ARBA" id="ARBA00023157"/>
    </source>
</evidence>
<evidence type="ECO:0000256" key="3">
    <source>
        <dbReference type="ARBA" id="ARBA00022737"/>
    </source>
</evidence>
<feature type="disulfide bond" evidence="7">
    <location>
        <begin position="220"/>
        <end position="232"/>
    </location>
</feature>
<evidence type="ECO:0000313" key="8">
    <source>
        <dbReference type="EMBL" id="CAF5155134.1"/>
    </source>
</evidence>
<comment type="subcellular location">
    <subcellularLocation>
        <location evidence="1">Membrane</location>
        <topology evidence="1">Single-pass membrane protein</topology>
    </subcellularLocation>
</comment>